<dbReference type="GO" id="GO:0004013">
    <property type="term" value="F:adenosylhomocysteinase activity"/>
    <property type="evidence" value="ECO:0007669"/>
    <property type="project" value="TreeGrafter"/>
</dbReference>
<evidence type="ECO:0000313" key="1">
    <source>
        <dbReference type="EMBL" id="GAI47444.1"/>
    </source>
</evidence>
<accession>X1QVY9</accession>
<protein>
    <recommendedName>
        <fullName evidence="2">S-adenosyl-L-homocysteine hydrolase NAD binding domain-containing protein</fullName>
    </recommendedName>
</protein>
<dbReference type="SUPFAM" id="SSF52283">
    <property type="entry name" value="Formate/glycerate dehydrogenase catalytic domain-like"/>
    <property type="match status" value="1"/>
</dbReference>
<dbReference type="EMBL" id="BARV01039697">
    <property type="protein sequence ID" value="GAI47444.1"/>
    <property type="molecule type" value="Genomic_DNA"/>
</dbReference>
<comment type="caution">
    <text evidence="1">The sequence shown here is derived from an EMBL/GenBank/DDBJ whole genome shotgun (WGS) entry which is preliminary data.</text>
</comment>
<dbReference type="AlphaFoldDB" id="X1QVY9"/>
<dbReference type="PANTHER" id="PTHR23420:SF0">
    <property type="entry name" value="ADENOSYLHOMOCYSTEINASE"/>
    <property type="match status" value="1"/>
</dbReference>
<name>X1QVY9_9ZZZZ</name>
<dbReference type="PANTHER" id="PTHR23420">
    <property type="entry name" value="ADENOSYLHOMOCYSTEINASE"/>
    <property type="match status" value="1"/>
</dbReference>
<gene>
    <name evidence="1" type="ORF">S06H3_60760</name>
</gene>
<reference evidence="1" key="1">
    <citation type="journal article" date="2014" name="Front. Microbiol.">
        <title>High frequency of phylogenetically diverse reductive dehalogenase-homologous genes in deep subseafloor sedimentary metagenomes.</title>
        <authorList>
            <person name="Kawai M."/>
            <person name="Futagami T."/>
            <person name="Toyoda A."/>
            <person name="Takaki Y."/>
            <person name="Nishi S."/>
            <person name="Hori S."/>
            <person name="Arai W."/>
            <person name="Tsubouchi T."/>
            <person name="Morono Y."/>
            <person name="Uchiyama I."/>
            <person name="Ito T."/>
            <person name="Fujiyama A."/>
            <person name="Inagaki F."/>
            <person name="Takami H."/>
        </authorList>
    </citation>
    <scope>NUCLEOTIDE SEQUENCE</scope>
    <source>
        <strain evidence="1">Expedition CK06-06</strain>
    </source>
</reference>
<dbReference type="InterPro" id="IPR042172">
    <property type="entry name" value="Adenosylhomocyst_ase-like_sf"/>
</dbReference>
<dbReference type="Pfam" id="PF05221">
    <property type="entry name" value="AdoHcyase"/>
    <property type="match status" value="1"/>
</dbReference>
<organism evidence="1">
    <name type="scientific">marine sediment metagenome</name>
    <dbReference type="NCBI Taxonomy" id="412755"/>
    <lineage>
        <taxon>unclassified sequences</taxon>
        <taxon>metagenomes</taxon>
        <taxon>ecological metagenomes</taxon>
    </lineage>
</organism>
<dbReference type="GO" id="GO:0033353">
    <property type="term" value="P:S-adenosylmethionine cycle"/>
    <property type="evidence" value="ECO:0007669"/>
    <property type="project" value="TreeGrafter"/>
</dbReference>
<evidence type="ECO:0008006" key="2">
    <source>
        <dbReference type="Google" id="ProtNLM"/>
    </source>
</evidence>
<proteinExistence type="predicted"/>
<dbReference type="InterPro" id="IPR000043">
    <property type="entry name" value="Adenosylhomocysteinase-like"/>
</dbReference>
<sequence>MKYHIKDVKLADKGRKRIEWAAGEMPVLRLIKEEFKKKKPLKGLNIAACLHVTSETAILMQTLKAGGATPYLCASNPLSTQHDDEGSLWISEDFS</sequence>
<dbReference type="GO" id="GO:0005829">
    <property type="term" value="C:cytosol"/>
    <property type="evidence" value="ECO:0007669"/>
    <property type="project" value="TreeGrafter"/>
</dbReference>
<dbReference type="Gene3D" id="3.40.50.1480">
    <property type="entry name" value="Adenosylhomocysteinase-like"/>
    <property type="match status" value="1"/>
</dbReference>